<comment type="caution">
    <text evidence="2">The sequence shown here is derived from an EMBL/GenBank/DDBJ whole genome shotgun (WGS) entry which is preliminary data.</text>
</comment>
<protein>
    <submittedName>
        <fullName evidence="2">Uncharacterized protein</fullName>
    </submittedName>
</protein>
<dbReference type="RefSeq" id="WP_146135003.1">
    <property type="nucleotide sequence ID" value="NZ_PVTQ01000030.1"/>
</dbReference>
<dbReference type="Proteomes" id="UP000238392">
    <property type="component" value="Unassembled WGS sequence"/>
</dbReference>
<sequence>MHIQTNSTQLFKLCGSSGILTAMVASFCAAGFAISLYAGITVSSRVFLASCIIVVFGVATCWVLFQKTEITLNRASDTVTVSKRMLHGTDSFDMPLSQVAQADVDIQRKQAKGQAYRLVLVTDSPTGAERLVIGHGFSEGPNSVTTARMINRWLGVPEAQIGAAPFREDLRAAHLIDLKPHG</sequence>
<dbReference type="AlphaFoldDB" id="A0A2T0WA38"/>
<evidence type="ECO:0000256" key="1">
    <source>
        <dbReference type="SAM" id="Phobius"/>
    </source>
</evidence>
<proteinExistence type="predicted"/>
<feature type="transmembrane region" description="Helical" evidence="1">
    <location>
        <begin position="46"/>
        <end position="65"/>
    </location>
</feature>
<name>A0A2T0WA38_9RHOB</name>
<accession>A0A2T0WA38</accession>
<dbReference type="OrthoDB" id="7877339at2"/>
<keyword evidence="1" id="KW-0812">Transmembrane</keyword>
<feature type="transmembrane region" description="Helical" evidence="1">
    <location>
        <begin position="20"/>
        <end position="40"/>
    </location>
</feature>
<evidence type="ECO:0000313" key="2">
    <source>
        <dbReference type="EMBL" id="PRY83563.1"/>
    </source>
</evidence>
<dbReference type="EMBL" id="PVTQ01000030">
    <property type="protein sequence ID" value="PRY83563.1"/>
    <property type="molecule type" value="Genomic_DNA"/>
</dbReference>
<evidence type="ECO:0000313" key="3">
    <source>
        <dbReference type="Proteomes" id="UP000238392"/>
    </source>
</evidence>
<organism evidence="2 3">
    <name type="scientific">Donghicola tyrosinivorans</name>
    <dbReference type="NCBI Taxonomy" id="1652492"/>
    <lineage>
        <taxon>Bacteria</taxon>
        <taxon>Pseudomonadati</taxon>
        <taxon>Pseudomonadota</taxon>
        <taxon>Alphaproteobacteria</taxon>
        <taxon>Rhodobacterales</taxon>
        <taxon>Roseobacteraceae</taxon>
        <taxon>Donghicola</taxon>
    </lineage>
</organism>
<keyword evidence="1" id="KW-0472">Membrane</keyword>
<reference evidence="2 3" key="1">
    <citation type="submission" date="2018-03" db="EMBL/GenBank/DDBJ databases">
        <title>Genomic Encyclopedia of Archaeal and Bacterial Type Strains, Phase II (KMG-II): from individual species to whole genera.</title>
        <authorList>
            <person name="Goeker M."/>
        </authorList>
    </citation>
    <scope>NUCLEOTIDE SEQUENCE [LARGE SCALE GENOMIC DNA]</scope>
    <source>
        <strain evidence="2 3">DSM 100212</strain>
    </source>
</reference>
<gene>
    <name evidence="2" type="ORF">CLV74_13014</name>
</gene>
<keyword evidence="1" id="KW-1133">Transmembrane helix</keyword>
<keyword evidence="3" id="KW-1185">Reference proteome</keyword>